<comment type="caution">
    <text evidence="1">The sequence shown here is derived from an EMBL/GenBank/DDBJ whole genome shotgun (WGS) entry which is preliminary data.</text>
</comment>
<name>A0A7X2TRA4_9SPIO</name>
<dbReference type="InterPro" id="IPR005235">
    <property type="entry name" value="YmdB-like"/>
</dbReference>
<dbReference type="PANTHER" id="PTHR36303">
    <property type="entry name" value="2',3'-CYCLIC-NUCLEOTIDE 2'-PHOSPHODIESTERASE"/>
    <property type="match status" value="1"/>
</dbReference>
<dbReference type="SUPFAM" id="SSF56300">
    <property type="entry name" value="Metallo-dependent phosphatases"/>
    <property type="match status" value="1"/>
</dbReference>
<dbReference type="Gene3D" id="3.60.21.10">
    <property type="match status" value="1"/>
</dbReference>
<dbReference type="Proteomes" id="UP000460549">
    <property type="component" value="Unassembled WGS sequence"/>
</dbReference>
<dbReference type="AlphaFoldDB" id="A0A7X2TRA4"/>
<protein>
    <submittedName>
        <fullName evidence="1">YmdB family metallophosphoesterase</fullName>
    </submittedName>
</protein>
<dbReference type="PANTHER" id="PTHR36303:SF1">
    <property type="entry name" value="2',3'-CYCLIC-NUCLEOTIDE 2'-PHOSPHODIESTERASE"/>
    <property type="match status" value="1"/>
</dbReference>
<dbReference type="InterPro" id="IPR029052">
    <property type="entry name" value="Metallo-depent_PP-like"/>
</dbReference>
<evidence type="ECO:0000313" key="2">
    <source>
        <dbReference type="Proteomes" id="UP000460549"/>
    </source>
</evidence>
<dbReference type="GO" id="GO:0004113">
    <property type="term" value="F:2',3'-cyclic-nucleotide 3'-phosphodiesterase activity"/>
    <property type="evidence" value="ECO:0007669"/>
    <property type="project" value="TreeGrafter"/>
</dbReference>
<dbReference type="Pfam" id="PF13277">
    <property type="entry name" value="YmdB"/>
    <property type="match status" value="1"/>
</dbReference>
<proteinExistence type="predicted"/>
<dbReference type="EMBL" id="VUNN01000037">
    <property type="protein sequence ID" value="MSU07311.1"/>
    <property type="molecule type" value="Genomic_DNA"/>
</dbReference>
<dbReference type="RefSeq" id="WP_154426954.1">
    <property type="nucleotide sequence ID" value="NZ_VUNN01000037.1"/>
</dbReference>
<accession>A0A7X2TRA4</accession>
<organism evidence="1 2">
    <name type="scientific">Bullifex porci</name>
    <dbReference type="NCBI Taxonomy" id="2606638"/>
    <lineage>
        <taxon>Bacteria</taxon>
        <taxon>Pseudomonadati</taxon>
        <taxon>Spirochaetota</taxon>
        <taxon>Spirochaetia</taxon>
        <taxon>Spirochaetales</taxon>
        <taxon>Spirochaetaceae</taxon>
        <taxon>Bullifex</taxon>
    </lineage>
</organism>
<keyword evidence="2" id="KW-1185">Reference proteome</keyword>
<evidence type="ECO:0000313" key="1">
    <source>
        <dbReference type="EMBL" id="MSU07311.1"/>
    </source>
</evidence>
<sequence length="269" mass="29121">MSFKVLFLGEIVGRAGIGAIKNGLKALKDKTGADFVIANAEGTTNGFGLGKAHSMQLSHLGINLLTGGEKLFYKQDMVEFFPKCSYVLRPANYPIKAPGKGYKIVEINNKKVAIINLLGSSGFTRLSVTNPLTFSDMLLNKLKDEADIVLIQFHCATTAECATLAHYLKDRVAAVIGTHSKVLTADSQIIGKCAFISDNGRCGSALSVGGFNPEYEIKKLMSAIPDRSHESWEDCELQGVLVTISEEGVAEDIVPIKEKVKVERPEVTK</sequence>
<gene>
    <name evidence="1" type="ORF">FYJ80_11185</name>
</gene>
<reference evidence="1 2" key="1">
    <citation type="submission" date="2019-08" db="EMBL/GenBank/DDBJ databases">
        <title>In-depth cultivation of the pig gut microbiome towards novel bacterial diversity and tailored functional studies.</title>
        <authorList>
            <person name="Wylensek D."/>
            <person name="Hitch T.C.A."/>
            <person name="Clavel T."/>
        </authorList>
    </citation>
    <scope>NUCLEOTIDE SEQUENCE [LARGE SCALE GENOMIC DNA]</scope>
    <source>
        <strain evidence="1 2">NM-380-WT-3C1</strain>
    </source>
</reference>